<feature type="transmembrane region" description="Helical" evidence="5">
    <location>
        <begin position="305"/>
        <end position="327"/>
    </location>
</feature>
<feature type="transmembrane region" description="Helical" evidence="5">
    <location>
        <begin position="55"/>
        <end position="76"/>
    </location>
</feature>
<dbReference type="InterPro" id="IPR002645">
    <property type="entry name" value="STAS_dom"/>
</dbReference>
<dbReference type="AlphaFoldDB" id="A0A842HCJ0"/>
<feature type="transmembrane region" description="Helical" evidence="5">
    <location>
        <begin position="196"/>
        <end position="212"/>
    </location>
</feature>
<protein>
    <submittedName>
        <fullName evidence="7">SulP family inorganic anion transporter</fullName>
    </submittedName>
</protein>
<evidence type="ECO:0000256" key="4">
    <source>
        <dbReference type="ARBA" id="ARBA00023136"/>
    </source>
</evidence>
<reference evidence="7 8" key="1">
    <citation type="submission" date="2020-07" db="EMBL/GenBank/DDBJ databases">
        <authorList>
            <person name="Feng X."/>
        </authorList>
    </citation>
    <scope>NUCLEOTIDE SEQUENCE [LARGE SCALE GENOMIC DNA]</scope>
    <source>
        <strain evidence="7 8">JCM31066</strain>
    </source>
</reference>
<comment type="subcellular location">
    <subcellularLocation>
        <location evidence="1">Membrane</location>
        <topology evidence="1">Multi-pass membrane protein</topology>
    </subcellularLocation>
</comment>
<dbReference type="Pfam" id="PF01740">
    <property type="entry name" value="STAS"/>
    <property type="match status" value="1"/>
</dbReference>
<evidence type="ECO:0000256" key="1">
    <source>
        <dbReference type="ARBA" id="ARBA00004141"/>
    </source>
</evidence>
<feature type="transmembrane region" description="Helical" evidence="5">
    <location>
        <begin position="219"/>
        <end position="236"/>
    </location>
</feature>
<dbReference type="InterPro" id="IPR036513">
    <property type="entry name" value="STAS_dom_sf"/>
</dbReference>
<keyword evidence="8" id="KW-1185">Reference proteome</keyword>
<keyword evidence="2 5" id="KW-0812">Transmembrane</keyword>
<accession>A0A842HCJ0</accession>
<dbReference type="PANTHER" id="PTHR11814">
    <property type="entry name" value="SULFATE TRANSPORTER"/>
    <property type="match status" value="1"/>
</dbReference>
<dbReference type="PROSITE" id="PS50801">
    <property type="entry name" value="STAS"/>
    <property type="match status" value="1"/>
</dbReference>
<dbReference type="GO" id="GO:0055085">
    <property type="term" value="P:transmembrane transport"/>
    <property type="evidence" value="ECO:0007669"/>
    <property type="project" value="InterPro"/>
</dbReference>
<evidence type="ECO:0000259" key="6">
    <source>
        <dbReference type="PROSITE" id="PS50801"/>
    </source>
</evidence>
<sequence>MNEGAGIESTQKKSLSWKGLELFPIGKVLRQYNLRKAKQDARAAMNVALLDIPQSMAYALIAGLPVQTGIFCASLSTITGPVLASSRFIMLGPSNATAVMLLSVFLSLGYSPGQALIALPLLLLLVAIFMTVGAFCKVAGITQYISKAVICGYITAAAFLIIINQLKTVCGLHVPRAATFVESLGNFSAGLGKTDTDALIVSGITLVSYLLLKRFAKGLPTIALSLVVTAVVVYVLRPYGLEPEMLSGINASSWPLTLPTFQWKEFTEIAGGALAVAFLAMLESSSIAKSLAAQAGDRIDLNQQMLSMGAATFASSLGGGMAVSGSLTRSMLNFRSKPATRMSSVFSGTILIVALFLFGDKIAYLPRAALATLVILVGISLINPEQIRLMLKTTRNDATVFLVTFVGGLILPLDTAIYLGAAISIGLFVRQAARPELREISFDEQGNLLERAPEVQKHRRPEIAIVHVEGDLFFASSDVFLDQMRHLAEHPDLRIIILRMRNARHLDATAASTMMELTRFARSKGSDLIVSGVHPELETVMRQSGLLDLIGEKNFFRYSPENPTISTRDALKRAREITGVDSADITIYTADKGKDHA</sequence>
<evidence type="ECO:0000256" key="5">
    <source>
        <dbReference type="SAM" id="Phobius"/>
    </source>
</evidence>
<feature type="transmembrane region" description="Helical" evidence="5">
    <location>
        <begin position="339"/>
        <end position="357"/>
    </location>
</feature>
<name>A0A842HCJ0_9BACT</name>
<evidence type="ECO:0000256" key="2">
    <source>
        <dbReference type="ARBA" id="ARBA00022692"/>
    </source>
</evidence>
<dbReference type="InterPro" id="IPR011547">
    <property type="entry name" value="SLC26A/SulP_dom"/>
</dbReference>
<gene>
    <name evidence="7" type="ORF">H5P28_02440</name>
</gene>
<evidence type="ECO:0000313" key="7">
    <source>
        <dbReference type="EMBL" id="MBC2593111.1"/>
    </source>
</evidence>
<proteinExistence type="predicted"/>
<feature type="domain" description="STAS" evidence="6">
    <location>
        <begin position="453"/>
        <end position="574"/>
    </location>
</feature>
<dbReference type="Gene3D" id="3.30.750.24">
    <property type="entry name" value="STAS domain"/>
    <property type="match status" value="1"/>
</dbReference>
<feature type="transmembrane region" description="Helical" evidence="5">
    <location>
        <begin position="88"/>
        <end position="110"/>
    </location>
</feature>
<dbReference type="Pfam" id="PF00916">
    <property type="entry name" value="Sulfate_transp"/>
    <property type="match status" value="1"/>
</dbReference>
<feature type="transmembrane region" description="Helical" evidence="5">
    <location>
        <begin position="402"/>
        <end position="429"/>
    </location>
</feature>
<feature type="transmembrane region" description="Helical" evidence="5">
    <location>
        <begin position="148"/>
        <end position="166"/>
    </location>
</feature>
<dbReference type="GO" id="GO:0016020">
    <property type="term" value="C:membrane"/>
    <property type="evidence" value="ECO:0007669"/>
    <property type="project" value="UniProtKB-SubCell"/>
</dbReference>
<keyword evidence="3 5" id="KW-1133">Transmembrane helix</keyword>
<dbReference type="CDD" id="cd07042">
    <property type="entry name" value="STAS_SulP_like_sulfate_transporter"/>
    <property type="match status" value="1"/>
</dbReference>
<comment type="caution">
    <text evidence="7">The sequence shown here is derived from an EMBL/GenBank/DDBJ whole genome shotgun (WGS) entry which is preliminary data.</text>
</comment>
<feature type="transmembrane region" description="Helical" evidence="5">
    <location>
        <begin position="116"/>
        <end position="136"/>
    </location>
</feature>
<evidence type="ECO:0000313" key="8">
    <source>
        <dbReference type="Proteomes" id="UP000546464"/>
    </source>
</evidence>
<organism evidence="7 8">
    <name type="scientific">Ruficoccus amylovorans</name>
    <dbReference type="NCBI Taxonomy" id="1804625"/>
    <lineage>
        <taxon>Bacteria</taxon>
        <taxon>Pseudomonadati</taxon>
        <taxon>Verrucomicrobiota</taxon>
        <taxon>Opitutia</taxon>
        <taxon>Puniceicoccales</taxon>
        <taxon>Cerasicoccaceae</taxon>
        <taxon>Ruficoccus</taxon>
    </lineage>
</organism>
<keyword evidence="4 5" id="KW-0472">Membrane</keyword>
<evidence type="ECO:0000256" key="3">
    <source>
        <dbReference type="ARBA" id="ARBA00022989"/>
    </source>
</evidence>
<dbReference type="EMBL" id="JACHVB010000012">
    <property type="protein sequence ID" value="MBC2593111.1"/>
    <property type="molecule type" value="Genomic_DNA"/>
</dbReference>
<dbReference type="SUPFAM" id="SSF52091">
    <property type="entry name" value="SpoIIaa-like"/>
    <property type="match status" value="1"/>
</dbReference>
<feature type="transmembrane region" description="Helical" evidence="5">
    <location>
        <begin position="364"/>
        <end position="382"/>
    </location>
</feature>
<dbReference type="InterPro" id="IPR001902">
    <property type="entry name" value="SLC26A/SulP_fam"/>
</dbReference>
<dbReference type="Proteomes" id="UP000546464">
    <property type="component" value="Unassembled WGS sequence"/>
</dbReference>